<accession>A0A558R516</accession>
<gene>
    <name evidence="6" type="ORF">FOY91_09810</name>
</gene>
<keyword evidence="1" id="KW-0808">Transferase</keyword>
<dbReference type="AlphaFoldDB" id="A0A558R516"/>
<evidence type="ECO:0000256" key="4">
    <source>
        <dbReference type="ARBA" id="ARBA00022840"/>
    </source>
</evidence>
<name>A0A558R516_9SPHN</name>
<dbReference type="InterPro" id="IPR043129">
    <property type="entry name" value="ATPase_NBD"/>
</dbReference>
<evidence type="ECO:0000313" key="6">
    <source>
        <dbReference type="EMBL" id="TVV74466.1"/>
    </source>
</evidence>
<organism evidence="6 7">
    <name type="scientific">Alterirhizorhabdus solaris</name>
    <dbReference type="NCBI Taxonomy" id="2529389"/>
    <lineage>
        <taxon>Bacteria</taxon>
        <taxon>Pseudomonadati</taxon>
        <taxon>Pseudomonadota</taxon>
        <taxon>Alphaproteobacteria</taxon>
        <taxon>Sphingomonadales</taxon>
        <taxon>Rhizorhabdaceae</taxon>
        <taxon>Alterirhizorhabdus</taxon>
    </lineage>
</organism>
<evidence type="ECO:0000256" key="3">
    <source>
        <dbReference type="ARBA" id="ARBA00022777"/>
    </source>
</evidence>
<comment type="caution">
    <text evidence="6">The sequence shown here is derived from an EMBL/GenBank/DDBJ whole genome shotgun (WGS) entry which is preliminary data.</text>
</comment>
<dbReference type="GO" id="GO:0016301">
    <property type="term" value="F:kinase activity"/>
    <property type="evidence" value="ECO:0007669"/>
    <property type="project" value="UniProtKB-KW"/>
</dbReference>
<dbReference type="PROSITE" id="PS51257">
    <property type="entry name" value="PROKAR_LIPOPROTEIN"/>
    <property type="match status" value="1"/>
</dbReference>
<dbReference type="GO" id="GO:0005524">
    <property type="term" value="F:ATP binding"/>
    <property type="evidence" value="ECO:0007669"/>
    <property type="project" value="UniProtKB-KW"/>
</dbReference>
<proteinExistence type="predicted"/>
<evidence type="ECO:0000256" key="2">
    <source>
        <dbReference type="ARBA" id="ARBA00022741"/>
    </source>
</evidence>
<dbReference type="Proteomes" id="UP000318681">
    <property type="component" value="Unassembled WGS sequence"/>
</dbReference>
<evidence type="ECO:0000256" key="5">
    <source>
        <dbReference type="SAM" id="MobiDB-lite"/>
    </source>
</evidence>
<keyword evidence="2" id="KW-0547">Nucleotide-binding</keyword>
<feature type="region of interest" description="Disordered" evidence="5">
    <location>
        <begin position="79"/>
        <end position="101"/>
    </location>
</feature>
<sequence>MRPGAVSAQAIWSSCSVRGLWCSPFVQGRACAGSSRRSRGAGSTLAGTSHLRYHRRGCLDRLVAEDDPDTRLRRQVVRGAASRAVRPSGTRPACSRTQRRSHYDAIAERNYRDSLADCAGSRDGTNLGSARTTRQSVVIRVGSSTCSDGARTEVSDVAESSPDHTVSSEEVAARLSGVRPEAVGHRIVHGGPTLLRPTLIDDRVLADLRAACAFAPLHGPPRWT</sequence>
<protein>
    <submittedName>
        <fullName evidence="6">Uncharacterized protein</fullName>
    </submittedName>
</protein>
<evidence type="ECO:0000256" key="1">
    <source>
        <dbReference type="ARBA" id="ARBA00022679"/>
    </source>
</evidence>
<reference evidence="6 7" key="1">
    <citation type="submission" date="2019-07" db="EMBL/GenBank/DDBJ databases">
        <title>Sphingomonas solaris sp. nov., isolated from a solar panel from Boston, Massachusetts.</title>
        <authorList>
            <person name="Tanner K."/>
            <person name="Pascual J."/>
            <person name="Mancuso C."/>
            <person name="Pereto J."/>
            <person name="Khalil A."/>
            <person name="Vilanova C."/>
        </authorList>
    </citation>
    <scope>NUCLEOTIDE SEQUENCE [LARGE SCALE GENOMIC DNA]</scope>
    <source>
        <strain evidence="6 7">R4DWN</strain>
    </source>
</reference>
<keyword evidence="4" id="KW-0067">ATP-binding</keyword>
<keyword evidence="7" id="KW-1185">Reference proteome</keyword>
<dbReference type="OrthoDB" id="9802453at2"/>
<dbReference type="InterPro" id="IPR000890">
    <property type="entry name" value="Aliphatic_acid_kin_short-chain"/>
</dbReference>
<dbReference type="GO" id="GO:0016774">
    <property type="term" value="F:phosphotransferase activity, carboxyl group as acceptor"/>
    <property type="evidence" value="ECO:0007669"/>
    <property type="project" value="InterPro"/>
</dbReference>
<evidence type="ECO:0000313" key="7">
    <source>
        <dbReference type="Proteomes" id="UP000318681"/>
    </source>
</evidence>
<keyword evidence="3" id="KW-0418">Kinase</keyword>
<dbReference type="SUPFAM" id="SSF53067">
    <property type="entry name" value="Actin-like ATPase domain"/>
    <property type="match status" value="1"/>
</dbReference>
<dbReference type="EMBL" id="VNIM01000033">
    <property type="protein sequence ID" value="TVV74466.1"/>
    <property type="molecule type" value="Genomic_DNA"/>
</dbReference>
<dbReference type="Pfam" id="PF00871">
    <property type="entry name" value="Acetate_kinase"/>
    <property type="match status" value="1"/>
</dbReference>
<dbReference type="Gene3D" id="3.30.420.40">
    <property type="match status" value="1"/>
</dbReference>